<dbReference type="OrthoDB" id="3543846at2"/>
<accession>A0A1G9S5X2</accession>
<dbReference type="Proteomes" id="UP000199202">
    <property type="component" value="Unassembled WGS sequence"/>
</dbReference>
<organism evidence="3 4">
    <name type="scientific">Nonomuraea jiangxiensis</name>
    <dbReference type="NCBI Taxonomy" id="633440"/>
    <lineage>
        <taxon>Bacteria</taxon>
        <taxon>Bacillati</taxon>
        <taxon>Actinomycetota</taxon>
        <taxon>Actinomycetes</taxon>
        <taxon>Streptosporangiales</taxon>
        <taxon>Streptosporangiaceae</taxon>
        <taxon>Nonomuraea</taxon>
    </lineage>
</organism>
<sequence>MNRDQPGRQEPDPNQTIRVRYPHPTPPPSEEPPSTQRLPYTPDMLPDVSHYEAKPRKSAWWWMILVGGLLLLIAALAVAAILWARSTADNEPAAGTRAAITLDHEQGQEEQGR</sequence>
<feature type="compositionally biased region" description="Basic and acidic residues" evidence="1">
    <location>
        <begin position="1"/>
        <end position="11"/>
    </location>
</feature>
<evidence type="ECO:0000256" key="2">
    <source>
        <dbReference type="SAM" id="Phobius"/>
    </source>
</evidence>
<gene>
    <name evidence="3" type="ORF">SAMN05421869_14057</name>
</gene>
<dbReference type="RefSeq" id="WP_143044232.1">
    <property type="nucleotide sequence ID" value="NZ_FNDJ01000040.1"/>
</dbReference>
<protein>
    <submittedName>
        <fullName evidence="3">Uncharacterized protein</fullName>
    </submittedName>
</protein>
<feature type="region of interest" description="Disordered" evidence="1">
    <location>
        <begin position="90"/>
        <end position="113"/>
    </location>
</feature>
<proteinExistence type="predicted"/>
<keyword evidence="2" id="KW-0812">Transmembrane</keyword>
<dbReference type="AlphaFoldDB" id="A0A1G9S5X2"/>
<dbReference type="EMBL" id="FNDJ01000040">
    <property type="protein sequence ID" value="SDM30727.1"/>
    <property type="molecule type" value="Genomic_DNA"/>
</dbReference>
<evidence type="ECO:0000256" key="1">
    <source>
        <dbReference type="SAM" id="MobiDB-lite"/>
    </source>
</evidence>
<keyword evidence="4" id="KW-1185">Reference proteome</keyword>
<evidence type="ECO:0000313" key="4">
    <source>
        <dbReference type="Proteomes" id="UP000199202"/>
    </source>
</evidence>
<reference evidence="3 4" key="1">
    <citation type="submission" date="2016-10" db="EMBL/GenBank/DDBJ databases">
        <authorList>
            <person name="de Groot N.N."/>
        </authorList>
    </citation>
    <scope>NUCLEOTIDE SEQUENCE [LARGE SCALE GENOMIC DNA]</scope>
    <source>
        <strain evidence="3 4">CGMCC 4.6533</strain>
    </source>
</reference>
<feature type="region of interest" description="Disordered" evidence="1">
    <location>
        <begin position="1"/>
        <end position="44"/>
    </location>
</feature>
<dbReference type="STRING" id="633440.SAMN05421869_14057"/>
<name>A0A1G9S5X2_9ACTN</name>
<feature type="transmembrane region" description="Helical" evidence="2">
    <location>
        <begin position="59"/>
        <end position="84"/>
    </location>
</feature>
<feature type="compositionally biased region" description="Basic and acidic residues" evidence="1">
    <location>
        <begin position="102"/>
        <end position="113"/>
    </location>
</feature>
<keyword evidence="2" id="KW-0472">Membrane</keyword>
<evidence type="ECO:0000313" key="3">
    <source>
        <dbReference type="EMBL" id="SDM30727.1"/>
    </source>
</evidence>
<keyword evidence="2" id="KW-1133">Transmembrane helix</keyword>